<proteinExistence type="predicted"/>
<keyword evidence="3" id="KW-0449">Lipoprotein</keyword>
<evidence type="ECO:0000313" key="3">
    <source>
        <dbReference type="EMBL" id="GHC35967.1"/>
    </source>
</evidence>
<keyword evidence="1" id="KW-0732">Signal</keyword>
<feature type="signal peptide" evidence="1">
    <location>
        <begin position="1"/>
        <end position="20"/>
    </location>
</feature>
<dbReference type="InterPro" id="IPR037126">
    <property type="entry name" value="PdaC/RsiV-like_sf"/>
</dbReference>
<name>A0A8H9IKG9_9BURK</name>
<evidence type="ECO:0000313" key="4">
    <source>
        <dbReference type="Proteomes" id="UP000608923"/>
    </source>
</evidence>
<dbReference type="EMBL" id="BMZN01000001">
    <property type="protein sequence ID" value="GHC35967.1"/>
    <property type="molecule type" value="Genomic_DNA"/>
</dbReference>
<feature type="chain" id="PRO_5034385919" evidence="1">
    <location>
        <begin position="21"/>
        <end position="264"/>
    </location>
</feature>
<dbReference type="Proteomes" id="UP000608923">
    <property type="component" value="Unassembled WGS sequence"/>
</dbReference>
<evidence type="ECO:0000259" key="2">
    <source>
        <dbReference type="Pfam" id="PF11738"/>
    </source>
</evidence>
<dbReference type="Gene3D" id="3.90.640.20">
    <property type="entry name" value="Heat-shock cognate protein, ATPase"/>
    <property type="match status" value="1"/>
</dbReference>
<protein>
    <submittedName>
        <fullName evidence="3">Lipoprotein</fullName>
    </submittedName>
</protein>
<feature type="domain" description="DUF3298" evidence="2">
    <location>
        <begin position="173"/>
        <end position="250"/>
    </location>
</feature>
<evidence type="ECO:0000256" key="1">
    <source>
        <dbReference type="SAM" id="SignalP"/>
    </source>
</evidence>
<dbReference type="Gene3D" id="3.30.565.40">
    <property type="entry name" value="Fervidobacterium nodosum Rt17-B1 like"/>
    <property type="match status" value="1"/>
</dbReference>
<reference evidence="4" key="1">
    <citation type="journal article" date="2019" name="Int. J. Syst. Evol. Microbiol.">
        <title>The Global Catalogue of Microorganisms (GCM) 10K type strain sequencing project: providing services to taxonomists for standard genome sequencing and annotation.</title>
        <authorList>
            <consortium name="The Broad Institute Genomics Platform"/>
            <consortium name="The Broad Institute Genome Sequencing Center for Infectious Disease"/>
            <person name="Wu L."/>
            <person name="Ma J."/>
        </authorList>
    </citation>
    <scope>NUCLEOTIDE SEQUENCE [LARGE SCALE GENOMIC DNA]</scope>
    <source>
        <strain evidence="4">KCTC 42083</strain>
    </source>
</reference>
<dbReference type="AlphaFoldDB" id="A0A8H9IKG9"/>
<organism evidence="3 4">
    <name type="scientific">Alcaligenes pakistanensis</name>
    <dbReference type="NCBI Taxonomy" id="1482717"/>
    <lineage>
        <taxon>Bacteria</taxon>
        <taxon>Pseudomonadati</taxon>
        <taxon>Pseudomonadota</taxon>
        <taxon>Betaproteobacteria</taxon>
        <taxon>Burkholderiales</taxon>
        <taxon>Alcaligenaceae</taxon>
        <taxon>Alcaligenes</taxon>
    </lineage>
</organism>
<accession>A0A8H9IKG9</accession>
<dbReference type="InterPro" id="IPR021729">
    <property type="entry name" value="DUF3298"/>
</dbReference>
<comment type="caution">
    <text evidence="3">The sequence shown here is derived from an EMBL/GenBank/DDBJ whole genome shotgun (WGS) entry which is preliminary data.</text>
</comment>
<dbReference type="RefSeq" id="WP_189390576.1">
    <property type="nucleotide sequence ID" value="NZ_BMZN01000001.1"/>
</dbReference>
<sequence length="264" mass="29726">MTLQRPYQLLLIGLSAMALSACSSTPSSNISLIPTQTQDQTEKDGVFTQSLNYKHVKPGCTGECPRLEVQSLIFPGNAELTKLVDQSLAHMTVISDRHPGYRGLKEFEDYYWATANNRDEVHLSARARYRNRDLTVVELSSGIYMTGAAHGITATQFINWDNRLKMALSLDRIIAPGKIKPFQDLVRQAHSNWVSSLSEAREDRAGWDRMWPFQPAENIALTDQGLLVKYNPYEVAPYSLGQPELLLPYSQLRGILRPDYLPAN</sequence>
<dbReference type="Pfam" id="PF11738">
    <property type="entry name" value="DUF3298"/>
    <property type="match status" value="1"/>
</dbReference>
<gene>
    <name evidence="3" type="ORF">GCM10010096_01310</name>
</gene>
<keyword evidence="4" id="KW-1185">Reference proteome</keyword>
<dbReference type="PROSITE" id="PS51257">
    <property type="entry name" value="PROKAR_LIPOPROTEIN"/>
    <property type="match status" value="1"/>
</dbReference>